<evidence type="ECO:0000313" key="1">
    <source>
        <dbReference type="EMBL" id="AFV81371.1"/>
    </source>
</evidence>
<dbReference type="KEGG" id="vg:14182468"/>
<sequence length="91" mass="10228">MRHWALQELAAAALGMTEEQYEEVLNGDEDFDTPLHEKFGVDFDQFSQVAEALLKLTPVVTKGISKENVHAFVKLEEGHGTIIIESPYKPQ</sequence>
<dbReference type="OrthoDB" id="27347at10239"/>
<gene>
    <name evidence="1" type="ORF">MAR_33</name>
</gene>
<dbReference type="RefSeq" id="YP_007112508.1">
    <property type="nucleotide sequence ID" value="NC_019722.1"/>
</dbReference>
<dbReference type="Proteomes" id="UP000009370">
    <property type="component" value="Segment"/>
</dbReference>
<evidence type="ECO:0000313" key="2">
    <source>
        <dbReference type="Proteomes" id="UP000009370"/>
    </source>
</evidence>
<keyword evidence="2" id="KW-1185">Reference proteome</keyword>
<proteinExistence type="predicted"/>
<protein>
    <submittedName>
        <fullName evidence="1">Uncharacterized protein</fullName>
    </submittedName>
</protein>
<reference evidence="1" key="1">
    <citation type="journal article" date="2012" name="J. Virol.">
        <title>Complete Genome Sequence of Vibrio parahaemolyticus Bacteriophage vB_VpaM_MAR.</title>
        <authorList>
            <person name="Alanis Villa A."/>
            <person name="Kropinski A.M."/>
            <person name="Abbasifar R."/>
            <person name="Griffiths M.W."/>
        </authorList>
    </citation>
    <scope>NUCLEOTIDE SEQUENCE [LARGE SCALE GENOMIC DNA]</scope>
</reference>
<accession>K7R6R1</accession>
<dbReference type="EMBL" id="JX556417">
    <property type="protein sequence ID" value="AFV81371.1"/>
    <property type="molecule type" value="Genomic_DNA"/>
</dbReference>
<organism evidence="1 2">
    <name type="scientific">Vibrio phage vB_VpaM_MAR</name>
    <dbReference type="NCBI Taxonomy" id="1229754"/>
    <lineage>
        <taxon>Viruses</taxon>
        <taxon>Duplodnaviria</taxon>
        <taxon>Heunggongvirae</taxon>
        <taxon>Uroviricota</taxon>
        <taxon>Caudoviricetes</taxon>
        <taxon>Vhmlvirus</taxon>
        <taxon>Vhmlvirus mar</taxon>
    </lineage>
</organism>
<name>K7R6R1_9CAUD</name>
<dbReference type="GeneID" id="14182468"/>